<dbReference type="InterPro" id="IPR032781">
    <property type="entry name" value="ABC_tran_Xtn"/>
</dbReference>
<feature type="compositionally biased region" description="Basic and acidic residues" evidence="3">
    <location>
        <begin position="298"/>
        <end position="315"/>
    </location>
</feature>
<dbReference type="Pfam" id="PF00005">
    <property type="entry name" value="ABC_tran"/>
    <property type="match status" value="2"/>
</dbReference>
<feature type="region of interest" description="Disordered" evidence="3">
    <location>
        <begin position="549"/>
        <end position="571"/>
    </location>
</feature>
<comment type="caution">
    <text evidence="5">The sequence shown here is derived from an EMBL/GenBank/DDBJ whole genome shotgun (WGS) entry which is preliminary data.</text>
</comment>
<dbReference type="PANTHER" id="PTHR42855:SF2">
    <property type="entry name" value="DRUG RESISTANCE ABC TRANSPORTER,ATP-BINDING PROTEIN"/>
    <property type="match status" value="1"/>
</dbReference>
<dbReference type="InterPro" id="IPR003593">
    <property type="entry name" value="AAA+_ATPase"/>
</dbReference>
<evidence type="ECO:0000256" key="1">
    <source>
        <dbReference type="ARBA" id="ARBA00022741"/>
    </source>
</evidence>
<dbReference type="Gene3D" id="3.40.50.300">
    <property type="entry name" value="P-loop containing nucleotide triphosphate hydrolases"/>
    <property type="match status" value="2"/>
</dbReference>
<dbReference type="InterPro" id="IPR032524">
    <property type="entry name" value="ABC_tran_C"/>
</dbReference>
<dbReference type="SUPFAM" id="SSF52540">
    <property type="entry name" value="P-loop containing nucleoside triphosphate hydrolases"/>
    <property type="match status" value="2"/>
</dbReference>
<dbReference type="CDD" id="cd03221">
    <property type="entry name" value="ABCF_EF-3"/>
    <property type="match status" value="2"/>
</dbReference>
<feature type="domain" description="ABC transporter" evidence="4">
    <location>
        <begin position="331"/>
        <end position="545"/>
    </location>
</feature>
<dbReference type="InterPro" id="IPR003439">
    <property type="entry name" value="ABC_transporter-like_ATP-bd"/>
</dbReference>
<protein>
    <submittedName>
        <fullName evidence="5">ABC-F family ATP-binding cassette domain-containing protein</fullName>
    </submittedName>
</protein>
<evidence type="ECO:0000256" key="3">
    <source>
        <dbReference type="SAM" id="MobiDB-lite"/>
    </source>
</evidence>
<gene>
    <name evidence="5" type="ORF">ACFSBK_08290</name>
</gene>
<dbReference type="EMBL" id="JBHUFF010000014">
    <property type="protein sequence ID" value="MFD1799845.1"/>
    <property type="molecule type" value="Genomic_DNA"/>
</dbReference>
<evidence type="ECO:0000256" key="2">
    <source>
        <dbReference type="ARBA" id="ARBA00022840"/>
    </source>
</evidence>
<organism evidence="5 6">
    <name type="scientific">Carnobacterium antarcticum</name>
    <dbReference type="NCBI Taxonomy" id="2126436"/>
    <lineage>
        <taxon>Bacteria</taxon>
        <taxon>Bacillati</taxon>
        <taxon>Bacillota</taxon>
        <taxon>Bacilli</taxon>
        <taxon>Lactobacillales</taxon>
        <taxon>Carnobacteriaceae</taxon>
        <taxon>Carnobacterium</taxon>
    </lineage>
</organism>
<dbReference type="PANTHER" id="PTHR42855">
    <property type="entry name" value="ABC TRANSPORTER ATP-BINDING SUBUNIT"/>
    <property type="match status" value="1"/>
</dbReference>
<sequence length="652" mass="74545">MILLQVQHVARYFGADVLFENIYLEIQENARVALVGRNGAGKSTLLKMIAEIEQPDAGRIVKSKNITIGYLAQNTGLQSEKTIWDEMLVVFEPVIQIEKNMRAIEVQLGDPGLLADKEAYQKTLERYDQLQHDFRAANGFGYEAEIRSVLHGFRFYEEDYQKKIHQLSGGQKTRLALAKLLLEKRDLLILDEPTNHLDIETLDWLENYLQMYRGALLIVSHDRYFLDKVVNEVYEISRQKITHYKGNYSKYLDLKAAQLEREWKEFEKQQTEIAKLEDFVNRNLVRASTTKRAQSRRKQLEKMERIDRPQGDEKSAHFRFQSGKESGNMVLTLADGAIGYERQILSAPIDLEVRKYDSIALVGPNGIGKSTLLKSLIGQLPLIQGSEQLGVNVDLGYYDQEQANLNSNKTVLSELWDSHPTTPEKDIRSILGSFLFTGEDVEKAVTSLSGGEKARLALAKLSMHRDNFLILDEPTNHLDIDSKEVLENALIDFDGTLLFVSHDRYFINRLATSVVELSAEGSTLYLGDYDYYLEKKAQQEELRQLAEAEELEQKGIPSKPTNSTGKNKREIDKDAQKLVRQLKRRVDTLETDMSAIEQNIETFELQLTEPEVFGDHVKVQEINQELTALHSQLDGILAEWEEKSIELEELSD</sequence>
<dbReference type="InterPro" id="IPR027417">
    <property type="entry name" value="P-loop_NTPase"/>
</dbReference>
<evidence type="ECO:0000313" key="6">
    <source>
        <dbReference type="Proteomes" id="UP001597285"/>
    </source>
</evidence>
<dbReference type="InterPro" id="IPR051309">
    <property type="entry name" value="ABCF_ATPase"/>
</dbReference>
<name>A0ABW4NNY5_9LACT</name>
<dbReference type="RefSeq" id="WP_058919872.1">
    <property type="nucleotide sequence ID" value="NZ_JBHSQC010000015.1"/>
</dbReference>
<reference evidence="6" key="1">
    <citation type="journal article" date="2019" name="Int. J. Syst. Evol. Microbiol.">
        <title>The Global Catalogue of Microorganisms (GCM) 10K type strain sequencing project: providing services to taxonomists for standard genome sequencing and annotation.</title>
        <authorList>
            <consortium name="The Broad Institute Genomics Platform"/>
            <consortium name="The Broad Institute Genome Sequencing Center for Infectious Disease"/>
            <person name="Wu L."/>
            <person name="Ma J."/>
        </authorList>
    </citation>
    <scope>NUCLEOTIDE SEQUENCE [LARGE SCALE GENOMIC DNA]</scope>
    <source>
        <strain evidence="6">KCTC 42143</strain>
    </source>
</reference>
<evidence type="ECO:0000313" key="5">
    <source>
        <dbReference type="EMBL" id="MFD1799845.1"/>
    </source>
</evidence>
<accession>A0ABW4NNY5</accession>
<dbReference type="Pfam" id="PF16326">
    <property type="entry name" value="ABC_tran_CTD"/>
    <property type="match status" value="1"/>
</dbReference>
<dbReference type="InterPro" id="IPR017871">
    <property type="entry name" value="ABC_transporter-like_CS"/>
</dbReference>
<proteinExistence type="predicted"/>
<feature type="region of interest" description="Disordered" evidence="3">
    <location>
        <begin position="296"/>
        <end position="315"/>
    </location>
</feature>
<keyword evidence="6" id="KW-1185">Reference proteome</keyword>
<dbReference type="InterPro" id="IPR037118">
    <property type="entry name" value="Val-tRNA_synth_C_sf"/>
</dbReference>
<keyword evidence="2 5" id="KW-0067">ATP-binding</keyword>
<dbReference type="SMART" id="SM00382">
    <property type="entry name" value="AAA"/>
    <property type="match status" value="2"/>
</dbReference>
<dbReference type="Pfam" id="PF12848">
    <property type="entry name" value="ABC_tran_Xtn"/>
    <property type="match status" value="1"/>
</dbReference>
<dbReference type="GO" id="GO:0005524">
    <property type="term" value="F:ATP binding"/>
    <property type="evidence" value="ECO:0007669"/>
    <property type="project" value="UniProtKB-KW"/>
</dbReference>
<feature type="domain" description="ABC transporter" evidence="4">
    <location>
        <begin position="4"/>
        <end position="263"/>
    </location>
</feature>
<keyword evidence="1" id="KW-0547">Nucleotide-binding</keyword>
<dbReference type="PROSITE" id="PS00211">
    <property type="entry name" value="ABC_TRANSPORTER_1"/>
    <property type="match status" value="2"/>
</dbReference>
<dbReference type="PROSITE" id="PS50893">
    <property type="entry name" value="ABC_TRANSPORTER_2"/>
    <property type="match status" value="2"/>
</dbReference>
<dbReference type="Gene3D" id="1.10.287.380">
    <property type="entry name" value="Valyl-tRNA synthetase, C-terminal domain"/>
    <property type="match status" value="1"/>
</dbReference>
<evidence type="ECO:0000259" key="4">
    <source>
        <dbReference type="PROSITE" id="PS50893"/>
    </source>
</evidence>
<dbReference type="Proteomes" id="UP001597285">
    <property type="component" value="Unassembled WGS sequence"/>
</dbReference>